<evidence type="ECO:0008006" key="4">
    <source>
        <dbReference type="Google" id="ProtNLM"/>
    </source>
</evidence>
<evidence type="ECO:0000256" key="1">
    <source>
        <dbReference type="SAM" id="SignalP"/>
    </source>
</evidence>
<keyword evidence="3" id="KW-1185">Reference proteome</keyword>
<keyword evidence="1" id="KW-0732">Signal</keyword>
<evidence type="ECO:0000313" key="3">
    <source>
        <dbReference type="Proteomes" id="UP000054097"/>
    </source>
</evidence>
<evidence type="ECO:0000313" key="2">
    <source>
        <dbReference type="EMBL" id="KIM31287.1"/>
    </source>
</evidence>
<protein>
    <recommendedName>
        <fullName evidence="4">Secreted protein</fullName>
    </recommendedName>
</protein>
<sequence>MECFHVCLGWWVLSAHWIDALLLACRNHAQIQVSRETAKRRSSGQETALYACTGLTSPSMHRKKRRPLSRRSIQYIESRKAFSVD</sequence>
<feature type="chain" id="PRO_5002159095" description="Secreted protein" evidence="1">
    <location>
        <begin position="21"/>
        <end position="85"/>
    </location>
</feature>
<proteinExistence type="predicted"/>
<reference evidence="2 3" key="1">
    <citation type="submission" date="2014-04" db="EMBL/GenBank/DDBJ databases">
        <authorList>
            <consortium name="DOE Joint Genome Institute"/>
            <person name="Kuo A."/>
            <person name="Zuccaro A."/>
            <person name="Kohler A."/>
            <person name="Nagy L.G."/>
            <person name="Floudas D."/>
            <person name="Copeland A."/>
            <person name="Barry K.W."/>
            <person name="Cichocki N."/>
            <person name="Veneault-Fourrey C."/>
            <person name="LaButti K."/>
            <person name="Lindquist E.A."/>
            <person name="Lipzen A."/>
            <person name="Lundell T."/>
            <person name="Morin E."/>
            <person name="Murat C."/>
            <person name="Sun H."/>
            <person name="Tunlid A."/>
            <person name="Henrissat B."/>
            <person name="Grigoriev I.V."/>
            <person name="Hibbett D.S."/>
            <person name="Martin F."/>
            <person name="Nordberg H.P."/>
            <person name="Cantor M.N."/>
            <person name="Hua S.X."/>
        </authorList>
    </citation>
    <scope>NUCLEOTIDE SEQUENCE [LARGE SCALE GENOMIC DNA]</scope>
    <source>
        <strain evidence="2 3">MAFF 305830</strain>
    </source>
</reference>
<dbReference type="HOGENOM" id="CLU_2514051_0_0_1"/>
<feature type="signal peptide" evidence="1">
    <location>
        <begin position="1"/>
        <end position="20"/>
    </location>
</feature>
<dbReference type="EMBL" id="KN824282">
    <property type="protein sequence ID" value="KIM31287.1"/>
    <property type="molecule type" value="Genomic_DNA"/>
</dbReference>
<reference evidence="3" key="2">
    <citation type="submission" date="2015-01" db="EMBL/GenBank/DDBJ databases">
        <title>Evolutionary Origins and Diversification of the Mycorrhizal Mutualists.</title>
        <authorList>
            <consortium name="DOE Joint Genome Institute"/>
            <consortium name="Mycorrhizal Genomics Consortium"/>
            <person name="Kohler A."/>
            <person name="Kuo A."/>
            <person name="Nagy L.G."/>
            <person name="Floudas D."/>
            <person name="Copeland A."/>
            <person name="Barry K.W."/>
            <person name="Cichocki N."/>
            <person name="Veneault-Fourrey C."/>
            <person name="LaButti K."/>
            <person name="Lindquist E.A."/>
            <person name="Lipzen A."/>
            <person name="Lundell T."/>
            <person name="Morin E."/>
            <person name="Murat C."/>
            <person name="Riley R."/>
            <person name="Ohm R."/>
            <person name="Sun H."/>
            <person name="Tunlid A."/>
            <person name="Henrissat B."/>
            <person name="Grigoriev I.V."/>
            <person name="Hibbett D.S."/>
            <person name="Martin F."/>
        </authorList>
    </citation>
    <scope>NUCLEOTIDE SEQUENCE [LARGE SCALE GENOMIC DNA]</scope>
    <source>
        <strain evidence="3">MAFF 305830</strain>
    </source>
</reference>
<name>A0A0C2XQQ2_SERVB</name>
<gene>
    <name evidence="2" type="ORF">M408DRAFT_256938</name>
</gene>
<organism evidence="2 3">
    <name type="scientific">Serendipita vermifera MAFF 305830</name>
    <dbReference type="NCBI Taxonomy" id="933852"/>
    <lineage>
        <taxon>Eukaryota</taxon>
        <taxon>Fungi</taxon>
        <taxon>Dikarya</taxon>
        <taxon>Basidiomycota</taxon>
        <taxon>Agaricomycotina</taxon>
        <taxon>Agaricomycetes</taxon>
        <taxon>Sebacinales</taxon>
        <taxon>Serendipitaceae</taxon>
        <taxon>Serendipita</taxon>
    </lineage>
</organism>
<dbReference type="AlphaFoldDB" id="A0A0C2XQQ2"/>
<dbReference type="Proteomes" id="UP000054097">
    <property type="component" value="Unassembled WGS sequence"/>
</dbReference>
<accession>A0A0C2XQQ2</accession>